<accession>A0A0B9A4M8</accession>
<dbReference type="InterPro" id="IPR001647">
    <property type="entry name" value="HTH_TetR"/>
</dbReference>
<name>A0A0B9A4M8_BRELN</name>
<keyword evidence="1 2" id="KW-0238">DNA-binding</keyword>
<dbReference type="Proteomes" id="UP000031488">
    <property type="component" value="Unassembled WGS sequence"/>
</dbReference>
<keyword evidence="5" id="KW-1185">Reference proteome</keyword>
<evidence type="ECO:0000313" key="4">
    <source>
        <dbReference type="EMBL" id="KHS53763.1"/>
    </source>
</evidence>
<dbReference type="Pfam" id="PF00440">
    <property type="entry name" value="TetR_N"/>
    <property type="match status" value="1"/>
</dbReference>
<dbReference type="AlphaFoldDB" id="A0A0B9A4M8"/>
<evidence type="ECO:0000256" key="2">
    <source>
        <dbReference type="PROSITE-ProRule" id="PRU00335"/>
    </source>
</evidence>
<evidence type="ECO:0000313" key="5">
    <source>
        <dbReference type="Proteomes" id="UP000031488"/>
    </source>
</evidence>
<sequence length="187" mass="20886">MARARTPKERWVEAGLQELAAGGPEAVRVEVLAKRLGVTKGGFYGFFADREDLLKAMLDSWEKQVSTDVLEKLDDADPQQRAMRAQALTFDSSLFPTELAIREWSRRDPDVAQRLHRVDAQRMELLREAVGRTCSEPIEIEARSSLAFYTAIGSHFVTVDHGEIDPKAVDAFAASLLLGEQNDTKEP</sequence>
<organism evidence="4 5">
    <name type="scientific">Brevibacterium linens</name>
    <dbReference type="NCBI Taxonomy" id="1703"/>
    <lineage>
        <taxon>Bacteria</taxon>
        <taxon>Bacillati</taxon>
        <taxon>Actinomycetota</taxon>
        <taxon>Actinomycetes</taxon>
        <taxon>Micrococcales</taxon>
        <taxon>Brevibacteriaceae</taxon>
        <taxon>Brevibacterium</taxon>
    </lineage>
</organism>
<comment type="caution">
    <text evidence="4">The sequence shown here is derived from an EMBL/GenBank/DDBJ whole genome shotgun (WGS) entry which is preliminary data.</text>
</comment>
<gene>
    <name evidence="4" type="ORF">AE0388_0518</name>
</gene>
<dbReference type="SUPFAM" id="SSF46689">
    <property type="entry name" value="Homeodomain-like"/>
    <property type="match status" value="1"/>
</dbReference>
<reference evidence="4 5" key="1">
    <citation type="submission" date="2014-11" db="EMBL/GenBank/DDBJ databases">
        <title>Draft Genome Sequence of Brevibacterium linens AE038-8.</title>
        <authorList>
            <person name="Maizel D."/>
            <person name="Utturkar S.M."/>
            <person name="Brown S.D."/>
            <person name="Ferrero M."/>
            <person name="Rosen B.P."/>
        </authorList>
    </citation>
    <scope>NUCLEOTIDE SEQUENCE [LARGE SCALE GENOMIC DNA]</scope>
    <source>
        <strain evidence="4 5">AE038-8</strain>
    </source>
</reference>
<feature type="DNA-binding region" description="H-T-H motif" evidence="2">
    <location>
        <begin position="28"/>
        <end position="47"/>
    </location>
</feature>
<dbReference type="Gene3D" id="1.10.357.10">
    <property type="entry name" value="Tetracycline Repressor, domain 2"/>
    <property type="match status" value="1"/>
</dbReference>
<dbReference type="InterPro" id="IPR009057">
    <property type="entry name" value="Homeodomain-like_sf"/>
</dbReference>
<evidence type="ECO:0000259" key="3">
    <source>
        <dbReference type="PROSITE" id="PS50977"/>
    </source>
</evidence>
<protein>
    <submittedName>
        <fullName evidence="4">Transcriptional regulator, TetR family</fullName>
    </submittedName>
</protein>
<dbReference type="EMBL" id="JTJZ01000013">
    <property type="protein sequence ID" value="KHS53763.1"/>
    <property type="molecule type" value="Genomic_DNA"/>
</dbReference>
<proteinExistence type="predicted"/>
<evidence type="ECO:0000256" key="1">
    <source>
        <dbReference type="ARBA" id="ARBA00023125"/>
    </source>
</evidence>
<feature type="domain" description="HTH tetR-type" evidence="3">
    <location>
        <begin position="5"/>
        <end position="65"/>
    </location>
</feature>
<dbReference type="GO" id="GO:0003677">
    <property type="term" value="F:DNA binding"/>
    <property type="evidence" value="ECO:0007669"/>
    <property type="project" value="UniProtKB-UniRule"/>
</dbReference>
<dbReference type="PATRIC" id="fig|1703.6.peg.402"/>
<dbReference type="PROSITE" id="PS50977">
    <property type="entry name" value="HTH_TETR_2"/>
    <property type="match status" value="1"/>
</dbReference>